<gene>
    <name evidence="7" type="ORF">GJ688_11185</name>
</gene>
<sequence length="322" mass="35554">MLDTQLFIFKTVMEKNSISSAAQELHMTQSAVSQQIQNLEAHFDVKLFDRLHRRIMATTAGKVLYPFAVELDQLYTKVNHTMQDLTGEVSGRLRVGASLTIGEYVLPALLVQFRQAYPKVNIAMDVYNSEQITAMVMAGQLDIGFIEGPDPLPGLLVSLPCSGDELVVIAPAGGEQSGDKAISLAELLRARWVLREPLSGTRRFFEQFLEMHGHSRATLDVVMELGSTQAVKEAVKAGLGISVISKLAVTDEVCRGDLQLLPVQEGPILRSFTMFYHKEKFTTLAVDRFLAFVAEKLSPPPSLHPARLQAEEDDEPSSKKAE</sequence>
<dbReference type="Gene3D" id="3.40.190.290">
    <property type="match status" value="1"/>
</dbReference>
<dbReference type="PANTHER" id="PTHR30126">
    <property type="entry name" value="HTH-TYPE TRANSCRIPTIONAL REGULATOR"/>
    <property type="match status" value="1"/>
</dbReference>
<protein>
    <submittedName>
        <fullName evidence="7">LysR family transcriptional regulator</fullName>
    </submittedName>
</protein>
<dbReference type="EMBL" id="WNKU01000012">
    <property type="protein sequence ID" value="MTV49539.1"/>
    <property type="molecule type" value="Genomic_DNA"/>
</dbReference>
<dbReference type="GO" id="GO:0000976">
    <property type="term" value="F:transcription cis-regulatory region binding"/>
    <property type="evidence" value="ECO:0007669"/>
    <property type="project" value="TreeGrafter"/>
</dbReference>
<keyword evidence="3" id="KW-0238">DNA-binding</keyword>
<dbReference type="Gene3D" id="1.10.10.10">
    <property type="entry name" value="Winged helix-like DNA-binding domain superfamily/Winged helix DNA-binding domain"/>
    <property type="match status" value="1"/>
</dbReference>
<dbReference type="AlphaFoldDB" id="A0A6I3SKV2"/>
<dbReference type="SUPFAM" id="SSF53850">
    <property type="entry name" value="Periplasmic binding protein-like II"/>
    <property type="match status" value="1"/>
</dbReference>
<evidence type="ECO:0000259" key="6">
    <source>
        <dbReference type="PROSITE" id="PS50931"/>
    </source>
</evidence>
<feature type="region of interest" description="Disordered" evidence="5">
    <location>
        <begin position="298"/>
        <end position="322"/>
    </location>
</feature>
<dbReference type="InterPro" id="IPR005119">
    <property type="entry name" value="LysR_subst-bd"/>
</dbReference>
<name>A0A6I3SKV2_HELMO</name>
<comment type="caution">
    <text evidence="7">The sequence shown here is derived from an EMBL/GenBank/DDBJ whole genome shotgun (WGS) entry which is preliminary data.</text>
</comment>
<dbReference type="InterPro" id="IPR000847">
    <property type="entry name" value="LysR_HTH_N"/>
</dbReference>
<keyword evidence="8" id="KW-1185">Reference proteome</keyword>
<dbReference type="CDD" id="cd08420">
    <property type="entry name" value="PBP2_CysL_like"/>
    <property type="match status" value="1"/>
</dbReference>
<dbReference type="Proteomes" id="UP000430670">
    <property type="component" value="Unassembled WGS sequence"/>
</dbReference>
<evidence type="ECO:0000256" key="5">
    <source>
        <dbReference type="SAM" id="MobiDB-lite"/>
    </source>
</evidence>
<comment type="similarity">
    <text evidence="1">Belongs to the LysR transcriptional regulatory family.</text>
</comment>
<keyword evidence="2" id="KW-0805">Transcription regulation</keyword>
<feature type="domain" description="HTH lysR-type" evidence="6">
    <location>
        <begin position="1"/>
        <end position="58"/>
    </location>
</feature>
<dbReference type="Pfam" id="PF00126">
    <property type="entry name" value="HTH_1"/>
    <property type="match status" value="1"/>
</dbReference>
<accession>A0A6I3SKV2</accession>
<reference evidence="7 8" key="1">
    <citation type="submission" date="2019-11" db="EMBL/GenBank/DDBJ databases">
        <title>Whole-genome sequence of a the green, strictly anaerobic photosynthetic bacterium Heliobacillus mobilis DSM 6151.</title>
        <authorList>
            <person name="Kyndt J.A."/>
            <person name="Meyer T.E."/>
        </authorList>
    </citation>
    <scope>NUCLEOTIDE SEQUENCE [LARGE SCALE GENOMIC DNA]</scope>
    <source>
        <strain evidence="7 8">DSM 6151</strain>
    </source>
</reference>
<dbReference type="SUPFAM" id="SSF46785">
    <property type="entry name" value="Winged helix' DNA-binding domain"/>
    <property type="match status" value="1"/>
</dbReference>
<evidence type="ECO:0000256" key="1">
    <source>
        <dbReference type="ARBA" id="ARBA00009437"/>
    </source>
</evidence>
<dbReference type="FunFam" id="1.10.10.10:FF:000001">
    <property type="entry name" value="LysR family transcriptional regulator"/>
    <property type="match status" value="1"/>
</dbReference>
<proteinExistence type="inferred from homology"/>
<dbReference type="RefSeq" id="WP_170291896.1">
    <property type="nucleotide sequence ID" value="NZ_WNKU01000012.1"/>
</dbReference>
<dbReference type="InterPro" id="IPR036388">
    <property type="entry name" value="WH-like_DNA-bd_sf"/>
</dbReference>
<dbReference type="PANTHER" id="PTHR30126:SF39">
    <property type="entry name" value="HTH-TYPE TRANSCRIPTIONAL REGULATOR CYSL"/>
    <property type="match status" value="1"/>
</dbReference>
<organism evidence="7 8">
    <name type="scientific">Heliobacterium mobile</name>
    <name type="common">Heliobacillus mobilis</name>
    <dbReference type="NCBI Taxonomy" id="28064"/>
    <lineage>
        <taxon>Bacteria</taxon>
        <taxon>Bacillati</taxon>
        <taxon>Bacillota</taxon>
        <taxon>Clostridia</taxon>
        <taxon>Eubacteriales</taxon>
        <taxon>Heliobacteriaceae</taxon>
        <taxon>Heliobacterium</taxon>
    </lineage>
</organism>
<dbReference type="PRINTS" id="PR00039">
    <property type="entry name" value="HTHLYSR"/>
</dbReference>
<keyword evidence="4" id="KW-0804">Transcription</keyword>
<dbReference type="GO" id="GO:0003700">
    <property type="term" value="F:DNA-binding transcription factor activity"/>
    <property type="evidence" value="ECO:0007669"/>
    <property type="project" value="InterPro"/>
</dbReference>
<evidence type="ECO:0000313" key="8">
    <source>
        <dbReference type="Proteomes" id="UP000430670"/>
    </source>
</evidence>
<evidence type="ECO:0000256" key="3">
    <source>
        <dbReference type="ARBA" id="ARBA00023125"/>
    </source>
</evidence>
<dbReference type="InterPro" id="IPR036390">
    <property type="entry name" value="WH_DNA-bd_sf"/>
</dbReference>
<dbReference type="PROSITE" id="PS50931">
    <property type="entry name" value="HTH_LYSR"/>
    <property type="match status" value="1"/>
</dbReference>
<evidence type="ECO:0000256" key="2">
    <source>
        <dbReference type="ARBA" id="ARBA00023015"/>
    </source>
</evidence>
<evidence type="ECO:0000256" key="4">
    <source>
        <dbReference type="ARBA" id="ARBA00023163"/>
    </source>
</evidence>
<dbReference type="Pfam" id="PF03466">
    <property type="entry name" value="LysR_substrate"/>
    <property type="match status" value="1"/>
</dbReference>
<evidence type="ECO:0000313" key="7">
    <source>
        <dbReference type="EMBL" id="MTV49539.1"/>
    </source>
</evidence>